<dbReference type="STRING" id="1631356.VV01_05765"/>
<protein>
    <submittedName>
        <fullName evidence="2">Branched-chain amino acid transporter AzlD</fullName>
    </submittedName>
</protein>
<sequence>MSLWWTVLVACAAAYALKVLGYVVPAHLLDGPVVSRMVRLLPIALLAALVVVQAFVTGDGSLVLDARAAGLLVAVTALALRAPFVVVVVLAAATAAGLRAAGIG</sequence>
<dbReference type="EMBL" id="LAIR01000002">
    <property type="protein sequence ID" value="KNX36765.1"/>
    <property type="molecule type" value="Genomic_DNA"/>
</dbReference>
<feature type="transmembrane region" description="Helical" evidence="1">
    <location>
        <begin position="71"/>
        <end position="98"/>
    </location>
</feature>
<feature type="transmembrane region" description="Helical" evidence="1">
    <location>
        <begin position="40"/>
        <end position="64"/>
    </location>
</feature>
<dbReference type="InterPro" id="IPR008407">
    <property type="entry name" value="Brnchd-chn_aa_trnsp_AzlD"/>
</dbReference>
<dbReference type="RefSeq" id="WP_050669052.1">
    <property type="nucleotide sequence ID" value="NZ_LAIR01000002.1"/>
</dbReference>
<keyword evidence="3" id="KW-1185">Reference proteome</keyword>
<gene>
    <name evidence="2" type="ORF">VV01_05765</name>
</gene>
<proteinExistence type="predicted"/>
<reference evidence="3" key="1">
    <citation type="submission" date="2015-03" db="EMBL/GenBank/DDBJ databases">
        <title>Luteipulveratus halotolerans sp. nov., a novel actinobacterium (Dermacoccaceae) from Sarawak, Malaysia.</title>
        <authorList>
            <person name="Juboi H."/>
            <person name="Basik A."/>
            <person name="Shamsul S.S."/>
            <person name="Arnold P."/>
            <person name="Schmitt E.K."/>
            <person name="Sanglier J.-J."/>
            <person name="Yeo T."/>
        </authorList>
    </citation>
    <scope>NUCLEOTIDE SEQUENCE [LARGE SCALE GENOMIC DNA]</scope>
    <source>
        <strain evidence="3">C296001</strain>
    </source>
</reference>
<evidence type="ECO:0000313" key="2">
    <source>
        <dbReference type="EMBL" id="KNX36765.1"/>
    </source>
</evidence>
<dbReference type="OrthoDB" id="3733498at2"/>
<evidence type="ECO:0000313" key="3">
    <source>
        <dbReference type="Proteomes" id="UP000037397"/>
    </source>
</evidence>
<evidence type="ECO:0000256" key="1">
    <source>
        <dbReference type="SAM" id="Phobius"/>
    </source>
</evidence>
<name>A0A0L6CGN6_9MICO</name>
<dbReference type="AlphaFoldDB" id="A0A0L6CGN6"/>
<keyword evidence="1" id="KW-0812">Transmembrane</keyword>
<keyword evidence="1" id="KW-1133">Transmembrane helix</keyword>
<dbReference type="Pfam" id="PF05437">
    <property type="entry name" value="AzlD"/>
    <property type="match status" value="1"/>
</dbReference>
<dbReference type="Proteomes" id="UP000037397">
    <property type="component" value="Unassembled WGS sequence"/>
</dbReference>
<accession>A0A0L6CGN6</accession>
<comment type="caution">
    <text evidence="2">The sequence shown here is derived from an EMBL/GenBank/DDBJ whole genome shotgun (WGS) entry which is preliminary data.</text>
</comment>
<organism evidence="2 3">
    <name type="scientific">Luteipulveratus halotolerans</name>
    <dbReference type="NCBI Taxonomy" id="1631356"/>
    <lineage>
        <taxon>Bacteria</taxon>
        <taxon>Bacillati</taxon>
        <taxon>Actinomycetota</taxon>
        <taxon>Actinomycetes</taxon>
        <taxon>Micrococcales</taxon>
        <taxon>Dermacoccaceae</taxon>
        <taxon>Luteipulveratus</taxon>
    </lineage>
</organism>
<keyword evidence="1" id="KW-0472">Membrane</keyword>